<keyword evidence="10" id="KW-0325">Glycoprotein</keyword>
<accession>A0A1E5GE89</accession>
<evidence type="ECO:0000313" key="13">
    <source>
        <dbReference type="Proteomes" id="UP000094068"/>
    </source>
</evidence>
<sequence>MKYHNSGNYYQDFLNKGDRIIIPKLAQYKNREIGIAITQYTEENAADKSGNSIMFELDSNSRKIYLKANSSKQNDNSNVFSVVVVYTDTPIYEVVKDKNVYFDIPLNFHITNTKSSFLIRTEGLTRLVNTDLYTGFSMNNTGDLQVDGAREFRGRLITTNESPFWVYQVKGPGSYLGSYFGYDFFDKFIKVPYYPEYSPPLIKGHESTDTKFVASFTINQALPLTYDNLYPDNLNIYIEDTKDIIKDIDKHELIIKDQDGKDITNTIDVSMDKVGDKKIKLKLNNSCLKKLANNMITIDISFKSFKIDTLEKQYNEKSNKYEIPMSVYNERIIDDKKEKSEVNSANAILTPGLYGEPIPTSVAIKSSTDDLDPKNLVENIYSAFPGDSVKVVGFKNKVIFNELRNYTVDVEIASTKTPLLTKLINVPISVTKAQIVTSEYFENQTWLINEINQQFASKNKRIDDNLDMNDLLEITTISNKKGASFSGEYIPKNIKSLKNLQILELKDKNLDGRLPDELGNLTKLNKLSISGNSFSGGIPKSLADLKGLEYLDLNNNGLIEIIPPGLEKLPKLKQVYLNKNKLVGVIPIFDLGPFLNFDISETQLTYNDKISPFFINTSSQYQQTFVAGANSLSLTSVKNLPITDMGTKIRPFDSTNEGFLNLHAQKSDQSKIELYPGHTFKILNKKSGKVLYDGPSNEKIEIVVDSDANYQVIMDDADKNSNNITEFETKLREYKFSEVPKNLSLDLKLGELDYQPVKISSEDSLSIFDNRLNARWQLKVRASELKNKNRIMLGSYFYKLKDKIPQEIPKNTFKTIEIGQSEPTLGTINLSNEWNGKQGLFYKQVNIGNYKGSYTGQLEWQLVDAPTGG</sequence>
<dbReference type="Pfam" id="PF00560">
    <property type="entry name" value="LRR_1"/>
    <property type="match status" value="2"/>
</dbReference>
<evidence type="ECO:0000256" key="10">
    <source>
        <dbReference type="ARBA" id="ARBA00023180"/>
    </source>
</evidence>
<evidence type="ECO:0000313" key="12">
    <source>
        <dbReference type="EMBL" id="OEG11028.1"/>
    </source>
</evidence>
<evidence type="ECO:0008006" key="14">
    <source>
        <dbReference type="Google" id="ProtNLM"/>
    </source>
</evidence>
<keyword evidence="3" id="KW-1003">Cell membrane</keyword>
<evidence type="ECO:0000256" key="3">
    <source>
        <dbReference type="ARBA" id="ARBA00022475"/>
    </source>
</evidence>
<evidence type="ECO:0000256" key="2">
    <source>
        <dbReference type="ARBA" id="ARBA00004479"/>
    </source>
</evidence>
<evidence type="ECO:0000256" key="6">
    <source>
        <dbReference type="ARBA" id="ARBA00022737"/>
    </source>
</evidence>
<evidence type="ECO:0000256" key="4">
    <source>
        <dbReference type="ARBA" id="ARBA00022614"/>
    </source>
</evidence>
<dbReference type="AlphaFoldDB" id="A0A1E5GE89"/>
<dbReference type="SUPFAM" id="SSF52058">
    <property type="entry name" value="L domain-like"/>
    <property type="match status" value="1"/>
</dbReference>
<keyword evidence="13" id="KW-1185">Reference proteome</keyword>
<dbReference type="Proteomes" id="UP000094068">
    <property type="component" value="Unassembled WGS sequence"/>
</dbReference>
<evidence type="ECO:0000256" key="7">
    <source>
        <dbReference type="ARBA" id="ARBA00022989"/>
    </source>
</evidence>
<keyword evidence="7" id="KW-1133">Transmembrane helix</keyword>
<evidence type="ECO:0000256" key="9">
    <source>
        <dbReference type="ARBA" id="ARBA00023170"/>
    </source>
</evidence>
<dbReference type="PANTHER" id="PTHR27004">
    <property type="entry name" value="RECEPTOR-LIKE PROTEIN 12 ISOFORM X1"/>
    <property type="match status" value="1"/>
</dbReference>
<dbReference type="InterPro" id="IPR001611">
    <property type="entry name" value="Leu-rich_rpt"/>
</dbReference>
<dbReference type="EMBL" id="MIJZ01000014">
    <property type="protein sequence ID" value="OEG11028.1"/>
    <property type="molecule type" value="Genomic_DNA"/>
</dbReference>
<name>A0A1E5GE89_9ENTE</name>
<keyword evidence="8" id="KW-0472">Membrane</keyword>
<evidence type="ECO:0000256" key="8">
    <source>
        <dbReference type="ARBA" id="ARBA00023136"/>
    </source>
</evidence>
<proteinExistence type="predicted"/>
<keyword evidence="5" id="KW-0812">Transmembrane</keyword>
<evidence type="ECO:0000256" key="11">
    <source>
        <dbReference type="ARBA" id="ARBA00037847"/>
    </source>
</evidence>
<dbReference type="Gene3D" id="3.80.10.10">
    <property type="entry name" value="Ribonuclease Inhibitor"/>
    <property type="match status" value="1"/>
</dbReference>
<organism evidence="12 13">
    <name type="scientific">Enterococcus ureasiticus</name>
    <dbReference type="NCBI Taxonomy" id="903984"/>
    <lineage>
        <taxon>Bacteria</taxon>
        <taxon>Bacillati</taxon>
        <taxon>Bacillota</taxon>
        <taxon>Bacilli</taxon>
        <taxon>Lactobacillales</taxon>
        <taxon>Enterococcaceae</taxon>
        <taxon>Enterococcus</taxon>
    </lineage>
</organism>
<dbReference type="GO" id="GO:0012505">
    <property type="term" value="C:endomembrane system"/>
    <property type="evidence" value="ECO:0007669"/>
    <property type="project" value="UniProtKB-SubCell"/>
</dbReference>
<keyword evidence="4" id="KW-0433">Leucine-rich repeat</keyword>
<keyword evidence="9" id="KW-0675">Receptor</keyword>
<keyword evidence="6" id="KW-0677">Repeat</keyword>
<dbReference type="PANTHER" id="PTHR27004:SF203">
    <property type="entry name" value="LEUCINE-RICH REPEAT-CONTAINING N-TERMINAL PLANT-TYPE DOMAIN-CONTAINING PROTEIN"/>
    <property type="match status" value="1"/>
</dbReference>
<dbReference type="GO" id="GO:0005886">
    <property type="term" value="C:plasma membrane"/>
    <property type="evidence" value="ECO:0007669"/>
    <property type="project" value="UniProtKB-SubCell"/>
</dbReference>
<dbReference type="FunFam" id="3.80.10.10:FF:000041">
    <property type="entry name" value="LRR receptor-like serine/threonine-protein kinase ERECTA"/>
    <property type="match status" value="1"/>
</dbReference>
<evidence type="ECO:0000256" key="5">
    <source>
        <dbReference type="ARBA" id="ARBA00022692"/>
    </source>
</evidence>
<dbReference type="OrthoDB" id="2190536at2"/>
<dbReference type="InterPro" id="IPR032675">
    <property type="entry name" value="LRR_dom_sf"/>
</dbReference>
<gene>
    <name evidence="12" type="ORF">BCR21_12155</name>
</gene>
<reference evidence="13" key="1">
    <citation type="submission" date="2016-09" db="EMBL/GenBank/DDBJ databases">
        <authorList>
            <person name="Gulvik C.A."/>
        </authorList>
    </citation>
    <scope>NUCLEOTIDE SEQUENCE [LARGE SCALE GENOMIC DNA]</scope>
    <source>
        <strain evidence="13">DSM 23328</strain>
    </source>
</reference>
<dbReference type="PROSITE" id="PS51450">
    <property type="entry name" value="LRR"/>
    <property type="match status" value="1"/>
</dbReference>
<evidence type="ECO:0000256" key="1">
    <source>
        <dbReference type="ARBA" id="ARBA00004236"/>
    </source>
</evidence>
<comment type="caution">
    <text evidence="12">The sequence shown here is derived from an EMBL/GenBank/DDBJ whole genome shotgun (WGS) entry which is preliminary data.</text>
</comment>
<protein>
    <recommendedName>
        <fullName evidence="14">WxL domain-containing protein</fullName>
    </recommendedName>
</protein>
<comment type="subcellular location">
    <subcellularLocation>
        <location evidence="1">Cell membrane</location>
    </subcellularLocation>
    <subcellularLocation>
        <location evidence="11">Endomembrane system</location>
        <topology evidence="11">Single-pass membrane protein</topology>
    </subcellularLocation>
    <subcellularLocation>
        <location evidence="2">Membrane</location>
        <topology evidence="2">Single-pass type I membrane protein</topology>
    </subcellularLocation>
</comment>
<dbReference type="STRING" id="903984.BCR21_12155"/>